<dbReference type="AlphaFoldDB" id="A0A6H1ZPX8"/>
<proteinExistence type="predicted"/>
<organism evidence="1">
    <name type="scientific">viral metagenome</name>
    <dbReference type="NCBI Taxonomy" id="1070528"/>
    <lineage>
        <taxon>unclassified sequences</taxon>
        <taxon>metagenomes</taxon>
        <taxon>organismal metagenomes</taxon>
    </lineage>
</organism>
<evidence type="ECO:0000313" key="1">
    <source>
        <dbReference type="EMBL" id="QJA49539.1"/>
    </source>
</evidence>
<protein>
    <submittedName>
        <fullName evidence="1">Uncharacterized protein</fullName>
    </submittedName>
</protein>
<evidence type="ECO:0000313" key="2">
    <source>
        <dbReference type="EMBL" id="QJH97231.1"/>
    </source>
</evidence>
<reference evidence="1" key="1">
    <citation type="submission" date="2020-03" db="EMBL/GenBank/DDBJ databases">
        <title>The deep terrestrial virosphere.</title>
        <authorList>
            <person name="Holmfeldt K."/>
            <person name="Nilsson E."/>
            <person name="Simone D."/>
            <person name="Lopez-Fernandez M."/>
            <person name="Wu X."/>
            <person name="de Brujin I."/>
            <person name="Lundin D."/>
            <person name="Andersson A."/>
            <person name="Bertilsson S."/>
            <person name="Dopson M."/>
        </authorList>
    </citation>
    <scope>NUCLEOTIDE SEQUENCE</scope>
    <source>
        <strain evidence="1">TM448A01396</strain>
        <strain evidence="2">TM448B00951</strain>
    </source>
</reference>
<gene>
    <name evidence="1" type="ORF">TM448A01396_0019</name>
    <name evidence="2" type="ORF">TM448B00951_0020</name>
</gene>
<dbReference type="EMBL" id="MT144678">
    <property type="protein sequence ID" value="QJH97231.1"/>
    <property type="molecule type" value="Genomic_DNA"/>
</dbReference>
<name>A0A6H1ZPX8_9ZZZZ</name>
<accession>A0A6H1ZPX8</accession>
<sequence>MATKLEFIEVLKEELKKITEKNEKQNYFMFRWGGTGTDIKVYYDDVDDLLDQLKKLSSHVKEIKDSISSFSWAMSKE</sequence>
<dbReference type="EMBL" id="MT144141">
    <property type="protein sequence ID" value="QJA49539.1"/>
    <property type="molecule type" value="Genomic_DNA"/>
</dbReference>